<organism evidence="1 2">
    <name type="scientific">Colletotrichum orbiculare (strain 104-T / ATCC 96160 / CBS 514.97 / LARS 414 / MAFF 240422)</name>
    <name type="common">Cucumber anthracnose fungus</name>
    <name type="synonym">Colletotrichum lagenarium</name>
    <dbReference type="NCBI Taxonomy" id="1213857"/>
    <lineage>
        <taxon>Eukaryota</taxon>
        <taxon>Fungi</taxon>
        <taxon>Dikarya</taxon>
        <taxon>Ascomycota</taxon>
        <taxon>Pezizomycotina</taxon>
        <taxon>Sordariomycetes</taxon>
        <taxon>Hypocreomycetidae</taxon>
        <taxon>Glomerellales</taxon>
        <taxon>Glomerellaceae</taxon>
        <taxon>Colletotrichum</taxon>
        <taxon>Colletotrichum orbiculare species complex</taxon>
    </lineage>
</organism>
<gene>
    <name evidence="1" type="ORF">Cob_v001331</name>
</gene>
<dbReference type="EMBL" id="AMCV02000001">
    <property type="protein sequence ID" value="TDZ26096.1"/>
    <property type="molecule type" value="Genomic_DNA"/>
</dbReference>
<comment type="caution">
    <text evidence="1">The sequence shown here is derived from an EMBL/GenBank/DDBJ whole genome shotgun (WGS) entry which is preliminary data.</text>
</comment>
<reference evidence="2" key="1">
    <citation type="journal article" date="2013" name="New Phytol.">
        <title>Comparative genomic and transcriptomic analyses reveal the hemibiotrophic stage shift of Colletotrichum fungi.</title>
        <authorList>
            <person name="Gan P."/>
            <person name="Ikeda K."/>
            <person name="Irieda H."/>
            <person name="Narusaka M."/>
            <person name="O'Connell R.J."/>
            <person name="Narusaka Y."/>
            <person name="Takano Y."/>
            <person name="Kubo Y."/>
            <person name="Shirasu K."/>
        </authorList>
    </citation>
    <scope>NUCLEOTIDE SEQUENCE [LARGE SCALE GENOMIC DNA]</scope>
    <source>
        <strain evidence="2">104-T / ATCC 96160 / CBS 514.97 / LARS 414 / MAFF 240422</strain>
    </source>
</reference>
<evidence type="ECO:0000313" key="1">
    <source>
        <dbReference type="EMBL" id="TDZ26096.1"/>
    </source>
</evidence>
<keyword evidence="2" id="KW-1185">Reference proteome</keyword>
<evidence type="ECO:0000313" key="2">
    <source>
        <dbReference type="Proteomes" id="UP000014480"/>
    </source>
</evidence>
<sequence>MRPREVVYRLRPPSYLIVVVRCRCRRPSSSLSSSSVIVMAVRRRGRPSSSSSSSVVVCCLPCCSVAHIGPIVVRDLDTTETPAPLPNIAR</sequence>
<name>A0A484G641_COLOR</name>
<dbReference type="AlphaFoldDB" id="A0A484G641"/>
<proteinExistence type="predicted"/>
<protein>
    <submittedName>
        <fullName evidence="1">Uncharacterized protein</fullName>
    </submittedName>
</protein>
<reference evidence="2" key="2">
    <citation type="journal article" date="2019" name="Mol. Plant Microbe Interact.">
        <title>Genome sequence resources for four phytopathogenic fungi from the Colletotrichum orbiculare species complex.</title>
        <authorList>
            <person name="Gan P."/>
            <person name="Tsushima A."/>
            <person name="Narusaka M."/>
            <person name="Narusaka Y."/>
            <person name="Takano Y."/>
            <person name="Kubo Y."/>
            <person name="Shirasu K."/>
        </authorList>
    </citation>
    <scope>GENOME REANNOTATION</scope>
    <source>
        <strain evidence="2">104-T / ATCC 96160 / CBS 514.97 / LARS 414 / MAFF 240422</strain>
    </source>
</reference>
<dbReference type="Proteomes" id="UP000014480">
    <property type="component" value="Unassembled WGS sequence"/>
</dbReference>
<accession>A0A484G641</accession>